<protein>
    <recommendedName>
        <fullName evidence="3 8">Mediator of RNA polymerase II transcription subunit 4</fullName>
    </recommendedName>
    <alternativeName>
        <fullName evidence="7 8">Mediator complex subunit 4</fullName>
    </alternativeName>
</protein>
<feature type="region of interest" description="Disordered" evidence="10">
    <location>
        <begin position="168"/>
        <end position="236"/>
    </location>
</feature>
<dbReference type="PANTHER" id="PTHR13208">
    <property type="entry name" value="MEDIATOR OF RNA POLYMERASE II TRANSCRIPTION SUBUNIT 4"/>
    <property type="match status" value="1"/>
</dbReference>
<keyword evidence="8" id="KW-0010">Activator</keyword>
<accession>A0A164VW42</accession>
<evidence type="ECO:0000256" key="8">
    <source>
        <dbReference type="RuleBase" id="RU364141"/>
    </source>
</evidence>
<keyword evidence="12" id="KW-1185">Reference proteome</keyword>
<evidence type="ECO:0000256" key="5">
    <source>
        <dbReference type="ARBA" id="ARBA00023163"/>
    </source>
</evidence>
<dbReference type="AlphaFoldDB" id="A0A164VW42"/>
<feature type="coiled-coil region" evidence="9">
    <location>
        <begin position="61"/>
        <end position="113"/>
    </location>
</feature>
<evidence type="ECO:0000256" key="1">
    <source>
        <dbReference type="ARBA" id="ARBA00004123"/>
    </source>
</evidence>
<dbReference type="EMBL" id="KV419404">
    <property type="protein sequence ID" value="KZS94521.1"/>
    <property type="molecule type" value="Genomic_DNA"/>
</dbReference>
<sequence length="236" mass="26224">MTSKSMTDELLDPLNRLQNLTQKLFQSLSPPSTKPPPPPPIESFLDCEVVLSEALHVARQHQIKQRRIEELKAEVLDQESKLREIWQELETGRRELGKILAEADQRLETIEKAKAAAIPYPELLAYASTLSAFTSAPPNMPDLSLPGQPPPPLFFPPFPNEEKMRKGHLNTLDPLGKPGETHPVGQAPSAPSPTDGRGGRDILQQYHMNEYAGHELPGQPFNGLDLDLNPDLDLDL</sequence>
<keyword evidence="6 8" id="KW-0539">Nucleus</keyword>
<keyword evidence="5 8" id="KW-0804">Transcription</keyword>
<evidence type="ECO:0000256" key="9">
    <source>
        <dbReference type="SAM" id="Coils"/>
    </source>
</evidence>
<comment type="subcellular location">
    <subcellularLocation>
        <location evidence="1 8">Nucleus</location>
    </subcellularLocation>
</comment>
<evidence type="ECO:0000256" key="7">
    <source>
        <dbReference type="ARBA" id="ARBA00031257"/>
    </source>
</evidence>
<dbReference type="GO" id="GO:0003712">
    <property type="term" value="F:transcription coregulator activity"/>
    <property type="evidence" value="ECO:0007669"/>
    <property type="project" value="InterPro"/>
</dbReference>
<evidence type="ECO:0000256" key="4">
    <source>
        <dbReference type="ARBA" id="ARBA00023015"/>
    </source>
</evidence>
<evidence type="ECO:0000313" key="12">
    <source>
        <dbReference type="Proteomes" id="UP000076722"/>
    </source>
</evidence>
<evidence type="ECO:0000256" key="10">
    <source>
        <dbReference type="SAM" id="MobiDB-lite"/>
    </source>
</evidence>
<dbReference type="GO" id="GO:0070847">
    <property type="term" value="C:core mediator complex"/>
    <property type="evidence" value="ECO:0007669"/>
    <property type="project" value="TreeGrafter"/>
</dbReference>
<comment type="function">
    <text evidence="8">Component of the Mediator complex, a coactivator involved in the regulated transcription of nearly all RNA polymerase II-dependent genes. Mediator functions as a bridge to convey information from gene-specific regulatory proteins to the basal RNA polymerase II transcription machinery. Mediator is recruited to promoters by direct interactions with regulatory proteins and serves as a scaffold for the assembly of a functional preinitiation complex with RNA polymerase II and the general transcription factors.</text>
</comment>
<name>A0A164VW42_9AGAM</name>
<evidence type="ECO:0000256" key="2">
    <source>
        <dbReference type="ARBA" id="ARBA00009626"/>
    </source>
</evidence>
<reference evidence="11 12" key="1">
    <citation type="journal article" date="2016" name="Mol. Biol. Evol.">
        <title>Comparative Genomics of Early-Diverging Mushroom-Forming Fungi Provides Insights into the Origins of Lignocellulose Decay Capabilities.</title>
        <authorList>
            <person name="Nagy L.G."/>
            <person name="Riley R."/>
            <person name="Tritt A."/>
            <person name="Adam C."/>
            <person name="Daum C."/>
            <person name="Floudas D."/>
            <person name="Sun H."/>
            <person name="Yadav J.S."/>
            <person name="Pangilinan J."/>
            <person name="Larsson K.H."/>
            <person name="Matsuura K."/>
            <person name="Barry K."/>
            <person name="Labutti K."/>
            <person name="Kuo R."/>
            <person name="Ohm R.A."/>
            <person name="Bhattacharya S.S."/>
            <person name="Shirouzu T."/>
            <person name="Yoshinaga Y."/>
            <person name="Martin F.M."/>
            <person name="Grigoriev I.V."/>
            <person name="Hibbett D.S."/>
        </authorList>
    </citation>
    <scope>NUCLEOTIDE SEQUENCE [LARGE SCALE GENOMIC DNA]</scope>
    <source>
        <strain evidence="11 12">HHB9708</strain>
    </source>
</reference>
<dbReference type="OrthoDB" id="1929813at2759"/>
<dbReference type="Proteomes" id="UP000076722">
    <property type="component" value="Unassembled WGS sequence"/>
</dbReference>
<organism evidence="11 12">
    <name type="scientific">Sistotremastrum niveocremeum HHB9708</name>
    <dbReference type="NCBI Taxonomy" id="1314777"/>
    <lineage>
        <taxon>Eukaryota</taxon>
        <taxon>Fungi</taxon>
        <taxon>Dikarya</taxon>
        <taxon>Basidiomycota</taxon>
        <taxon>Agaricomycotina</taxon>
        <taxon>Agaricomycetes</taxon>
        <taxon>Sistotremastrales</taxon>
        <taxon>Sistotremastraceae</taxon>
        <taxon>Sertulicium</taxon>
        <taxon>Sertulicium niveocremeum</taxon>
    </lineage>
</organism>
<proteinExistence type="inferred from homology"/>
<dbReference type="PANTHER" id="PTHR13208:SF2">
    <property type="entry name" value="MEDIATOR OF RNA POLYMERASE II TRANSCRIPTION SUBUNIT 4"/>
    <property type="match status" value="1"/>
</dbReference>
<evidence type="ECO:0000256" key="3">
    <source>
        <dbReference type="ARBA" id="ARBA00020629"/>
    </source>
</evidence>
<evidence type="ECO:0000256" key="6">
    <source>
        <dbReference type="ARBA" id="ARBA00023242"/>
    </source>
</evidence>
<dbReference type="Pfam" id="PF10018">
    <property type="entry name" value="Med4"/>
    <property type="match status" value="1"/>
</dbReference>
<dbReference type="InterPro" id="IPR019258">
    <property type="entry name" value="Mediator_Med4"/>
</dbReference>
<comment type="similarity">
    <text evidence="2 8">Belongs to the Mediator complex subunit 4 family.</text>
</comment>
<keyword evidence="9" id="KW-0175">Coiled coil</keyword>
<dbReference type="STRING" id="1314777.A0A164VW42"/>
<comment type="subunit">
    <text evidence="8">Component of the Mediator complex.</text>
</comment>
<keyword evidence="4 8" id="KW-0805">Transcription regulation</keyword>
<dbReference type="GO" id="GO:0006357">
    <property type="term" value="P:regulation of transcription by RNA polymerase II"/>
    <property type="evidence" value="ECO:0007669"/>
    <property type="project" value="InterPro"/>
</dbReference>
<gene>
    <name evidence="8" type="primary">MED4</name>
    <name evidence="11" type="ORF">SISNIDRAFT_484735</name>
</gene>
<evidence type="ECO:0000313" key="11">
    <source>
        <dbReference type="EMBL" id="KZS94521.1"/>
    </source>
</evidence>
<dbReference type="GO" id="GO:0016592">
    <property type="term" value="C:mediator complex"/>
    <property type="evidence" value="ECO:0007669"/>
    <property type="project" value="InterPro"/>
</dbReference>